<proteinExistence type="predicted"/>
<dbReference type="EMBL" id="MRCE01000002">
    <property type="protein sequence ID" value="OKH40580.1"/>
    <property type="molecule type" value="Genomic_DNA"/>
</dbReference>
<feature type="domain" description="Glycosyltransferase subfamily 4-like N-terminal" evidence="2">
    <location>
        <begin position="70"/>
        <end position="181"/>
    </location>
</feature>
<dbReference type="STRING" id="454136.NIES2119_02950"/>
<dbReference type="InterPro" id="IPR028098">
    <property type="entry name" value="Glyco_trans_4-like_N"/>
</dbReference>
<dbReference type="Proteomes" id="UP000185860">
    <property type="component" value="Unassembled WGS sequence"/>
</dbReference>
<dbReference type="PANTHER" id="PTHR45947">
    <property type="entry name" value="SULFOQUINOVOSYL TRANSFERASE SQD2"/>
    <property type="match status" value="1"/>
</dbReference>
<dbReference type="Pfam" id="PF13439">
    <property type="entry name" value="Glyco_transf_4"/>
    <property type="match status" value="1"/>
</dbReference>
<dbReference type="Gene3D" id="3.40.50.2000">
    <property type="entry name" value="Glycogen Phosphorylase B"/>
    <property type="match status" value="2"/>
</dbReference>
<protein>
    <submittedName>
        <fullName evidence="3">Glycosyl transferase</fullName>
    </submittedName>
</protein>
<dbReference type="OrthoDB" id="73743at2"/>
<reference evidence="3 4" key="1">
    <citation type="submission" date="2016-11" db="EMBL/GenBank/DDBJ databases">
        <title>Draft Genome Sequences of Nine Cyanobacterial Strains from Diverse Habitats.</title>
        <authorList>
            <person name="Zhu T."/>
            <person name="Hou S."/>
            <person name="Lu X."/>
            <person name="Hess W.R."/>
        </authorList>
    </citation>
    <scope>NUCLEOTIDE SEQUENCE [LARGE SCALE GENOMIC DNA]</scope>
    <source>
        <strain evidence="3 4">IAM M-71</strain>
    </source>
</reference>
<evidence type="ECO:0000313" key="3">
    <source>
        <dbReference type="EMBL" id="OKH40580.1"/>
    </source>
</evidence>
<sequence length="378" mass="41609">MPTPIIFLTGLVLPPSETFIKMQGESLKQFTPYYFGSRYVKGLSLPSDRTFVINQGNTLGKIKEAAFKLTGFAPELDRKIKQINPPLIHAHFGVNGVLATPVAKRLGLPLITTFYGLDSTLNKSNFQKTSLTQQAYFRGLSALKSEAKLFIAVSGFIKQKLIEQGFPPDKIVAHYIGVDTQALQLKPEITREPVVLFIGRLVEKKGCEYLIRAMAQVQSADPNIELIMIGDGPLRSSLEALASGLLKKYQFLGTQTPDACKDWISRAKVLVVPSVTAATGDSEGLPTVMLEAQAMGLPVVASIHAGIPEAVIHGETGFLAPERDSEQLAQFISKLLADRELWQRFSINGQERIRQHFDLHNQCRGLENLYQTVISSSS</sequence>
<dbReference type="AlphaFoldDB" id="A0A1U7ISV6"/>
<keyword evidence="3" id="KW-0808">Transferase</keyword>
<dbReference type="PANTHER" id="PTHR45947:SF14">
    <property type="entry name" value="SLL1723 PROTEIN"/>
    <property type="match status" value="1"/>
</dbReference>
<dbReference type="InterPro" id="IPR050194">
    <property type="entry name" value="Glycosyltransferase_grp1"/>
</dbReference>
<gene>
    <name evidence="3" type="ORF">NIES2119_02950</name>
</gene>
<dbReference type="Pfam" id="PF00534">
    <property type="entry name" value="Glycos_transf_1"/>
    <property type="match status" value="1"/>
</dbReference>
<dbReference type="SUPFAM" id="SSF53756">
    <property type="entry name" value="UDP-Glycosyltransferase/glycogen phosphorylase"/>
    <property type="match status" value="1"/>
</dbReference>
<feature type="domain" description="Glycosyl transferase family 1" evidence="1">
    <location>
        <begin position="190"/>
        <end position="352"/>
    </location>
</feature>
<dbReference type="GO" id="GO:0016757">
    <property type="term" value="F:glycosyltransferase activity"/>
    <property type="evidence" value="ECO:0007669"/>
    <property type="project" value="InterPro"/>
</dbReference>
<organism evidence="3 4">
    <name type="scientific">[Phormidium ambiguum] IAM M-71</name>
    <dbReference type="NCBI Taxonomy" id="454136"/>
    <lineage>
        <taxon>Bacteria</taxon>
        <taxon>Bacillati</taxon>
        <taxon>Cyanobacteriota</taxon>
        <taxon>Cyanophyceae</taxon>
        <taxon>Oscillatoriophycideae</taxon>
        <taxon>Aerosakkonematales</taxon>
        <taxon>Aerosakkonemataceae</taxon>
        <taxon>Floridanema</taxon>
    </lineage>
</organism>
<dbReference type="RefSeq" id="WP_073591961.1">
    <property type="nucleotide sequence ID" value="NZ_MRCE01000002.1"/>
</dbReference>
<comment type="caution">
    <text evidence="3">The sequence shown here is derived from an EMBL/GenBank/DDBJ whole genome shotgun (WGS) entry which is preliminary data.</text>
</comment>
<name>A0A1U7ISV6_9CYAN</name>
<accession>A0A1U7ISV6</accession>
<evidence type="ECO:0000259" key="2">
    <source>
        <dbReference type="Pfam" id="PF13439"/>
    </source>
</evidence>
<evidence type="ECO:0000259" key="1">
    <source>
        <dbReference type="Pfam" id="PF00534"/>
    </source>
</evidence>
<evidence type="ECO:0000313" key="4">
    <source>
        <dbReference type="Proteomes" id="UP000185860"/>
    </source>
</evidence>
<dbReference type="InterPro" id="IPR001296">
    <property type="entry name" value="Glyco_trans_1"/>
</dbReference>